<evidence type="ECO:0000313" key="6">
    <source>
        <dbReference type="EMBL" id="MBH9576000.1"/>
    </source>
</evidence>
<dbReference type="EMBL" id="JAEDAK010000002">
    <property type="protein sequence ID" value="MBH9576000.1"/>
    <property type="molecule type" value="Genomic_DNA"/>
</dbReference>
<evidence type="ECO:0000256" key="4">
    <source>
        <dbReference type="ARBA" id="ARBA00022840"/>
    </source>
</evidence>
<dbReference type="SMART" id="SM00382">
    <property type="entry name" value="AAA"/>
    <property type="match status" value="1"/>
</dbReference>
<keyword evidence="2" id="KW-1003">Cell membrane</keyword>
<dbReference type="PROSITE" id="PS00211">
    <property type="entry name" value="ABC_TRANSPORTER_1"/>
    <property type="match status" value="1"/>
</dbReference>
<keyword evidence="1" id="KW-0813">Transport</keyword>
<evidence type="ECO:0000259" key="5">
    <source>
        <dbReference type="PROSITE" id="PS50893"/>
    </source>
</evidence>
<organism evidence="6 7">
    <name type="scientific">Inhella proteolytica</name>
    <dbReference type="NCBI Taxonomy" id="2795029"/>
    <lineage>
        <taxon>Bacteria</taxon>
        <taxon>Pseudomonadati</taxon>
        <taxon>Pseudomonadota</taxon>
        <taxon>Betaproteobacteria</taxon>
        <taxon>Burkholderiales</taxon>
        <taxon>Sphaerotilaceae</taxon>
        <taxon>Inhella</taxon>
    </lineage>
</organism>
<reference evidence="6" key="1">
    <citation type="submission" date="2020-12" db="EMBL/GenBank/DDBJ databases">
        <title>The genome sequence of Inhella sp. 1Y17.</title>
        <authorList>
            <person name="Liu Y."/>
        </authorList>
    </citation>
    <scope>NUCLEOTIDE SEQUENCE</scope>
    <source>
        <strain evidence="6">1Y17</strain>
    </source>
</reference>
<sequence length="288" mass="31341">MRAFSTQALGSVHPVSSAALIEIDRVTFGYDSSRTILKDLSLRFERGKVTAVLGNSGCGKTTLLRLIGGVHAPSQGRVVFDGEVIDIHNREQLYRLRRRLGMLFQFGALFTDLSVFDNVAFPLREMTDLPEAMIRDLVLMKLNAVGLRGAASLRISEVSGGMARRIALARAIALDPELIMYDEPFAGLDLISMGVAAKLIRTLNDVTGATSLLISHDVPECMAISDWVVLMAEGGRIVAQGTPAEMMASTDPEVRQFVRGEPDGPVKFHYPAPQPLQDYGLVSQGERA</sequence>
<dbReference type="PROSITE" id="PS50893">
    <property type="entry name" value="ABC_TRANSPORTER_2"/>
    <property type="match status" value="1"/>
</dbReference>
<proteinExistence type="predicted"/>
<dbReference type="SUPFAM" id="SSF52540">
    <property type="entry name" value="P-loop containing nucleoside triphosphate hydrolases"/>
    <property type="match status" value="1"/>
</dbReference>
<dbReference type="InterPro" id="IPR027417">
    <property type="entry name" value="P-loop_NTPase"/>
</dbReference>
<dbReference type="InterPro" id="IPR017871">
    <property type="entry name" value="ABC_transporter-like_CS"/>
</dbReference>
<dbReference type="InterPro" id="IPR003439">
    <property type="entry name" value="ABC_transporter-like_ATP-bd"/>
</dbReference>
<name>A0A931J4I0_9BURK</name>
<protein>
    <submittedName>
        <fullName evidence="6">ATP-binding cassette domain-containing protein</fullName>
    </submittedName>
</protein>
<dbReference type="RefSeq" id="WP_198109901.1">
    <property type="nucleotide sequence ID" value="NZ_JAEDAK010000002.1"/>
</dbReference>
<comment type="caution">
    <text evidence="6">The sequence shown here is derived from an EMBL/GenBank/DDBJ whole genome shotgun (WGS) entry which is preliminary data.</text>
</comment>
<keyword evidence="3" id="KW-0547">Nucleotide-binding</keyword>
<keyword evidence="7" id="KW-1185">Reference proteome</keyword>
<dbReference type="InterPro" id="IPR003593">
    <property type="entry name" value="AAA+_ATPase"/>
</dbReference>
<dbReference type="Proteomes" id="UP000613266">
    <property type="component" value="Unassembled WGS sequence"/>
</dbReference>
<dbReference type="GO" id="GO:0016887">
    <property type="term" value="F:ATP hydrolysis activity"/>
    <property type="evidence" value="ECO:0007669"/>
    <property type="project" value="InterPro"/>
</dbReference>
<dbReference type="PANTHER" id="PTHR43023">
    <property type="entry name" value="PROTEIN TRIGALACTOSYLDIACYLGLYCEROL 3, CHLOROPLASTIC"/>
    <property type="match status" value="1"/>
</dbReference>
<dbReference type="GO" id="GO:0005524">
    <property type="term" value="F:ATP binding"/>
    <property type="evidence" value="ECO:0007669"/>
    <property type="project" value="UniProtKB-KW"/>
</dbReference>
<evidence type="ECO:0000313" key="7">
    <source>
        <dbReference type="Proteomes" id="UP000613266"/>
    </source>
</evidence>
<keyword evidence="4 6" id="KW-0067">ATP-binding</keyword>
<gene>
    <name evidence="6" type="ORF">I7X39_03690</name>
</gene>
<dbReference type="AlphaFoldDB" id="A0A931J4I0"/>
<accession>A0A931J4I0</accession>
<evidence type="ECO:0000256" key="2">
    <source>
        <dbReference type="ARBA" id="ARBA00022475"/>
    </source>
</evidence>
<evidence type="ECO:0000256" key="3">
    <source>
        <dbReference type="ARBA" id="ARBA00022741"/>
    </source>
</evidence>
<dbReference type="Gene3D" id="3.40.50.300">
    <property type="entry name" value="P-loop containing nucleotide triphosphate hydrolases"/>
    <property type="match status" value="1"/>
</dbReference>
<dbReference type="PANTHER" id="PTHR43023:SF6">
    <property type="entry name" value="INTERMEMBRANE PHOSPHOLIPID TRANSPORT SYSTEM ATP-BINDING PROTEIN MLAF"/>
    <property type="match status" value="1"/>
</dbReference>
<dbReference type="Pfam" id="PF00005">
    <property type="entry name" value="ABC_tran"/>
    <property type="match status" value="1"/>
</dbReference>
<keyword evidence="2" id="KW-0472">Membrane</keyword>
<evidence type="ECO:0000256" key="1">
    <source>
        <dbReference type="ARBA" id="ARBA00022448"/>
    </source>
</evidence>
<dbReference type="CDD" id="cd03261">
    <property type="entry name" value="ABC_Org_Solvent_Resistant"/>
    <property type="match status" value="1"/>
</dbReference>
<feature type="domain" description="ABC transporter" evidence="5">
    <location>
        <begin position="21"/>
        <end position="258"/>
    </location>
</feature>